<dbReference type="Proteomes" id="UP000036867">
    <property type="component" value="Unassembled WGS sequence"/>
</dbReference>
<sequence length="65" mass="7504">MTEDIKIAHLKIVLCDNGSSATYKVEFVIKVIASKETIKFWVKLVKTIPFTKKESIMFYIVITHD</sequence>
<proteinExistence type="predicted"/>
<gene>
    <name evidence="1" type="ORF">AMD00_14100</name>
</gene>
<dbReference type="AlphaFoldDB" id="A0A0M0LF12"/>
<name>A0A0M0LF12_9BACL</name>
<accession>A0A0M0LF12</accession>
<organism evidence="1 2">
    <name type="scientific">Viridibacillus arvi</name>
    <dbReference type="NCBI Taxonomy" id="263475"/>
    <lineage>
        <taxon>Bacteria</taxon>
        <taxon>Bacillati</taxon>
        <taxon>Bacillota</taxon>
        <taxon>Bacilli</taxon>
        <taxon>Bacillales</taxon>
        <taxon>Caryophanaceae</taxon>
        <taxon>Viridibacillus</taxon>
    </lineage>
</organism>
<evidence type="ECO:0000313" key="1">
    <source>
        <dbReference type="EMBL" id="KOO49487.1"/>
    </source>
</evidence>
<evidence type="ECO:0000313" key="2">
    <source>
        <dbReference type="Proteomes" id="UP000036867"/>
    </source>
</evidence>
<protein>
    <submittedName>
        <fullName evidence="1">Uncharacterized protein</fullName>
    </submittedName>
</protein>
<keyword evidence="2" id="KW-1185">Reference proteome</keyword>
<comment type="caution">
    <text evidence="1">The sequence shown here is derived from an EMBL/GenBank/DDBJ whole genome shotgun (WGS) entry which is preliminary data.</text>
</comment>
<reference evidence="2" key="1">
    <citation type="submission" date="2015-08" db="EMBL/GenBank/DDBJ databases">
        <title>Fjat-10028 dsm 16317.</title>
        <authorList>
            <person name="Liu B."/>
            <person name="Wang J."/>
            <person name="Zhu Y."/>
            <person name="Liu G."/>
            <person name="Chen Q."/>
            <person name="Chen Z."/>
            <person name="Lan J."/>
            <person name="Che J."/>
            <person name="Ge C."/>
            <person name="Shi H."/>
            <person name="Pan Z."/>
            <person name="Liu X."/>
        </authorList>
    </citation>
    <scope>NUCLEOTIDE SEQUENCE [LARGE SCALE GENOMIC DNA]</scope>
    <source>
        <strain evidence="2">DSM 16317</strain>
    </source>
</reference>
<dbReference type="EMBL" id="LILB01000005">
    <property type="protein sequence ID" value="KOO49487.1"/>
    <property type="molecule type" value="Genomic_DNA"/>
</dbReference>